<evidence type="ECO:0000313" key="2">
    <source>
        <dbReference type="Proteomes" id="UP000092460"/>
    </source>
</evidence>
<dbReference type="VEuPathDB" id="VectorBase:GPPI032446"/>
<organism evidence="1 2">
    <name type="scientific">Glossina palpalis gambiensis</name>
    <dbReference type="NCBI Taxonomy" id="67801"/>
    <lineage>
        <taxon>Eukaryota</taxon>
        <taxon>Metazoa</taxon>
        <taxon>Ecdysozoa</taxon>
        <taxon>Arthropoda</taxon>
        <taxon>Hexapoda</taxon>
        <taxon>Insecta</taxon>
        <taxon>Pterygota</taxon>
        <taxon>Neoptera</taxon>
        <taxon>Endopterygota</taxon>
        <taxon>Diptera</taxon>
        <taxon>Brachycera</taxon>
        <taxon>Muscomorpha</taxon>
        <taxon>Hippoboscoidea</taxon>
        <taxon>Glossinidae</taxon>
        <taxon>Glossina</taxon>
    </lineage>
</organism>
<dbReference type="EnsemblMetazoa" id="GPPI032446-RA">
    <property type="protein sequence ID" value="GPPI032446-PA"/>
    <property type="gene ID" value="GPPI032446"/>
</dbReference>
<dbReference type="AlphaFoldDB" id="A0A1B0BJV7"/>
<evidence type="ECO:0000313" key="1">
    <source>
        <dbReference type="EnsemblMetazoa" id="GPPI032446-PA"/>
    </source>
</evidence>
<sequence length="270" mass="28230">MEQRRARRYSTSASSTFHQCAIQLTRFRQRVSDKILSRSITVVIAWSNDIFPNTQELFATSSLFMTSHMQCKKRKKSRSQESKALSFVNVYSPMSRNNTLSNNFPKAIYRWLDHFKFGNEYSRTALSKNRTTVASPLNDRCGKGAVGNPVGGLQLGGGGAGAPAGQAFGGNILGGGGIPTGGGSGGTKAVCGGGTGGGGGSIFDAAAAAFGGGGGGGAIKGGGIICPGITGIILGTGASAKISIIFTQEFHKPITLVHLRYTIFWHVYVN</sequence>
<protein>
    <submittedName>
        <fullName evidence="1">Uncharacterized protein</fullName>
    </submittedName>
</protein>
<reference evidence="1" key="2">
    <citation type="submission" date="2020-05" db="UniProtKB">
        <authorList>
            <consortium name="EnsemblMetazoa"/>
        </authorList>
    </citation>
    <scope>IDENTIFICATION</scope>
    <source>
        <strain evidence="1">IAEA</strain>
    </source>
</reference>
<dbReference type="Proteomes" id="UP000092460">
    <property type="component" value="Unassembled WGS sequence"/>
</dbReference>
<dbReference type="STRING" id="67801.A0A1B0BJV7"/>
<dbReference type="EMBL" id="JXJN01015633">
    <property type="status" value="NOT_ANNOTATED_CDS"/>
    <property type="molecule type" value="Genomic_DNA"/>
</dbReference>
<accession>A0A1B0BJV7</accession>
<proteinExistence type="predicted"/>
<keyword evidence="2" id="KW-1185">Reference proteome</keyword>
<reference evidence="2" key="1">
    <citation type="submission" date="2015-01" db="EMBL/GenBank/DDBJ databases">
        <authorList>
            <person name="Aksoy S."/>
            <person name="Warren W."/>
            <person name="Wilson R.K."/>
        </authorList>
    </citation>
    <scope>NUCLEOTIDE SEQUENCE [LARGE SCALE GENOMIC DNA]</scope>
    <source>
        <strain evidence="2">IAEA</strain>
    </source>
</reference>
<name>A0A1B0BJV7_9MUSC</name>